<dbReference type="RefSeq" id="WP_307017641.1">
    <property type="nucleotide sequence ID" value="NZ_JAUSUI010000001.1"/>
</dbReference>
<keyword evidence="2" id="KW-1185">Reference proteome</keyword>
<protein>
    <submittedName>
        <fullName evidence="1">Phage baseplate assembly protein W</fullName>
    </submittedName>
</protein>
<dbReference type="Gene3D" id="3.10.450.40">
    <property type="match status" value="1"/>
</dbReference>
<accession>A0ABU0BA13</accession>
<organism evidence="1 2">
    <name type="scientific">Ancylobacter polymorphus</name>
    <dbReference type="NCBI Taxonomy" id="223390"/>
    <lineage>
        <taxon>Bacteria</taxon>
        <taxon>Pseudomonadati</taxon>
        <taxon>Pseudomonadota</taxon>
        <taxon>Alphaproteobacteria</taxon>
        <taxon>Hyphomicrobiales</taxon>
        <taxon>Xanthobacteraceae</taxon>
        <taxon>Ancylobacter</taxon>
    </lineage>
</organism>
<evidence type="ECO:0000313" key="1">
    <source>
        <dbReference type="EMBL" id="MDQ0301359.1"/>
    </source>
</evidence>
<dbReference type="EMBL" id="JAUSUI010000001">
    <property type="protein sequence ID" value="MDQ0301359.1"/>
    <property type="molecule type" value="Genomic_DNA"/>
</dbReference>
<proteinExistence type="predicted"/>
<gene>
    <name evidence="1" type="ORF">J2S75_000370</name>
</gene>
<dbReference type="Proteomes" id="UP001224682">
    <property type="component" value="Unassembled WGS sequence"/>
</dbReference>
<comment type="caution">
    <text evidence="1">The sequence shown here is derived from an EMBL/GenBank/DDBJ whole genome shotgun (WGS) entry which is preliminary data.</text>
</comment>
<name>A0ABU0BA13_9HYPH</name>
<sequence>MAHSAGLNRETGRLLTDFDHVVQSIGVIFTTGLGDAILREWFGFPGMSLLGKLGTATTITRFFRAIALALTIRQLNGLPAEPRFRLVKITPVSLGRDGNLEVILEGIYFPRGHLGDFTPESGVASKLRLQSAGGILTVSGA</sequence>
<reference evidence="1 2" key="1">
    <citation type="submission" date="2023-07" db="EMBL/GenBank/DDBJ databases">
        <title>Genomic Encyclopedia of Type Strains, Phase IV (KMG-IV): sequencing the most valuable type-strain genomes for metagenomic binning, comparative biology and taxonomic classification.</title>
        <authorList>
            <person name="Goeker M."/>
        </authorList>
    </citation>
    <scope>NUCLEOTIDE SEQUENCE [LARGE SCALE GENOMIC DNA]</scope>
    <source>
        <strain evidence="1 2">DSM 2457</strain>
    </source>
</reference>
<evidence type="ECO:0000313" key="2">
    <source>
        <dbReference type="Proteomes" id="UP001224682"/>
    </source>
</evidence>
<dbReference type="SUPFAM" id="SSF160719">
    <property type="entry name" value="gpW/gp25-like"/>
    <property type="match status" value="1"/>
</dbReference>